<reference evidence="10 12" key="2">
    <citation type="journal article" date="2013" name="Nature">
        <title>Insights into bilaterian evolution from three spiralian genomes.</title>
        <authorList>
            <person name="Simakov O."/>
            <person name="Marletaz F."/>
            <person name="Cho S.J."/>
            <person name="Edsinger-Gonzales E."/>
            <person name="Havlak P."/>
            <person name="Hellsten U."/>
            <person name="Kuo D.H."/>
            <person name="Larsson T."/>
            <person name="Lv J."/>
            <person name="Arendt D."/>
            <person name="Savage R."/>
            <person name="Osoegawa K."/>
            <person name="de Jong P."/>
            <person name="Grimwood J."/>
            <person name="Chapman J.A."/>
            <person name="Shapiro H."/>
            <person name="Aerts A."/>
            <person name="Otillar R.P."/>
            <person name="Terry A.Y."/>
            <person name="Boore J.L."/>
            <person name="Grigoriev I.V."/>
            <person name="Lindberg D.R."/>
            <person name="Seaver E.C."/>
            <person name="Weisblat D.A."/>
            <person name="Putnam N.H."/>
            <person name="Rokhsar D.S."/>
        </authorList>
    </citation>
    <scope>NUCLEOTIDE SEQUENCE</scope>
    <source>
        <strain evidence="10 12">I ESC-2004</strain>
    </source>
</reference>
<gene>
    <name evidence="10" type="ORF">CAPTEDRAFT_198039</name>
</gene>
<comment type="subcellular location">
    <subcellularLocation>
        <location evidence="1">Membrane</location>
        <topology evidence="1">Multi-pass membrane protein</topology>
    </subcellularLocation>
</comment>
<keyword evidence="8" id="KW-0407">Ion channel</keyword>
<accession>R7U7X8</accession>
<evidence type="ECO:0000256" key="7">
    <source>
        <dbReference type="ARBA" id="ARBA00023136"/>
    </source>
</evidence>
<dbReference type="AlphaFoldDB" id="R7U7X8"/>
<keyword evidence="5 9" id="KW-1133">Transmembrane helix</keyword>
<dbReference type="InterPro" id="IPR029569">
    <property type="entry name" value="CALHM"/>
</dbReference>
<evidence type="ECO:0000313" key="12">
    <source>
        <dbReference type="Proteomes" id="UP000014760"/>
    </source>
</evidence>
<dbReference type="GO" id="GO:0005886">
    <property type="term" value="C:plasma membrane"/>
    <property type="evidence" value="ECO:0007669"/>
    <property type="project" value="TreeGrafter"/>
</dbReference>
<dbReference type="Pfam" id="PF14798">
    <property type="entry name" value="Ca_hom_mod"/>
    <property type="match status" value="1"/>
</dbReference>
<evidence type="ECO:0000313" key="10">
    <source>
        <dbReference type="EMBL" id="ELU02445.1"/>
    </source>
</evidence>
<dbReference type="EMBL" id="KB304051">
    <property type="protein sequence ID" value="ELU02445.1"/>
    <property type="molecule type" value="Genomic_DNA"/>
</dbReference>
<evidence type="ECO:0000256" key="6">
    <source>
        <dbReference type="ARBA" id="ARBA00023065"/>
    </source>
</evidence>
<dbReference type="GO" id="GO:0005261">
    <property type="term" value="F:monoatomic cation channel activity"/>
    <property type="evidence" value="ECO:0007669"/>
    <property type="project" value="TreeGrafter"/>
</dbReference>
<feature type="transmembrane region" description="Helical" evidence="9">
    <location>
        <begin position="72"/>
        <end position="91"/>
    </location>
</feature>
<dbReference type="OMA" id="CRYLMSH"/>
<dbReference type="EMBL" id="AMQN01008830">
    <property type="status" value="NOT_ANNOTATED_CDS"/>
    <property type="molecule type" value="Genomic_DNA"/>
</dbReference>
<protein>
    <submittedName>
        <fullName evidence="10 11">Uncharacterized protein</fullName>
    </submittedName>
</protein>
<dbReference type="PANTHER" id="PTHR32261:SF1">
    <property type="entry name" value="CALCIUM HOMEOSTASIS MODULATOR PROTEIN"/>
    <property type="match status" value="1"/>
</dbReference>
<proteinExistence type="inferred from homology"/>
<keyword evidence="3" id="KW-0813">Transport</keyword>
<dbReference type="EMBL" id="AMQN01008829">
    <property type="status" value="NOT_ANNOTATED_CDS"/>
    <property type="molecule type" value="Genomic_DNA"/>
</dbReference>
<keyword evidence="4 9" id="KW-0812">Transmembrane</keyword>
<dbReference type="OrthoDB" id="5962981at2759"/>
<reference evidence="11" key="3">
    <citation type="submission" date="2015-06" db="UniProtKB">
        <authorList>
            <consortium name="EnsemblMetazoa"/>
        </authorList>
    </citation>
    <scope>IDENTIFICATION</scope>
</reference>
<evidence type="ECO:0000256" key="5">
    <source>
        <dbReference type="ARBA" id="ARBA00022989"/>
    </source>
</evidence>
<feature type="transmembrane region" description="Helical" evidence="9">
    <location>
        <begin position="118"/>
        <end position="139"/>
    </location>
</feature>
<dbReference type="Proteomes" id="UP000014760">
    <property type="component" value="Unassembled WGS sequence"/>
</dbReference>
<feature type="transmembrane region" description="Helical" evidence="9">
    <location>
        <begin position="170"/>
        <end position="191"/>
    </location>
</feature>
<dbReference type="PANTHER" id="PTHR32261">
    <property type="entry name" value="CALCIUM HOMEOSTASIS MODULATOR PROTEIN"/>
    <property type="match status" value="1"/>
</dbReference>
<evidence type="ECO:0000256" key="2">
    <source>
        <dbReference type="ARBA" id="ARBA00008497"/>
    </source>
</evidence>
<evidence type="ECO:0000256" key="8">
    <source>
        <dbReference type="ARBA" id="ARBA00023303"/>
    </source>
</evidence>
<dbReference type="STRING" id="283909.R7U7X8"/>
<reference evidence="12" key="1">
    <citation type="submission" date="2012-12" db="EMBL/GenBank/DDBJ databases">
        <authorList>
            <person name="Hellsten U."/>
            <person name="Grimwood J."/>
            <person name="Chapman J.A."/>
            <person name="Shapiro H."/>
            <person name="Aerts A."/>
            <person name="Otillar R.P."/>
            <person name="Terry A.Y."/>
            <person name="Boore J.L."/>
            <person name="Simakov O."/>
            <person name="Marletaz F."/>
            <person name="Cho S.-J."/>
            <person name="Edsinger-Gonzales E."/>
            <person name="Havlak P."/>
            <person name="Kuo D.-H."/>
            <person name="Larsson T."/>
            <person name="Lv J."/>
            <person name="Arendt D."/>
            <person name="Savage R."/>
            <person name="Osoegawa K."/>
            <person name="de Jong P."/>
            <person name="Lindberg D.R."/>
            <person name="Seaver E.C."/>
            <person name="Weisblat D.A."/>
            <person name="Putnam N.H."/>
            <person name="Grigoriev I.V."/>
            <person name="Rokhsar D.S."/>
        </authorList>
    </citation>
    <scope>NUCLEOTIDE SEQUENCE</scope>
    <source>
        <strain evidence="12">I ESC-2004</strain>
    </source>
</reference>
<comment type="similarity">
    <text evidence="2">Belongs to the CALHM family.</text>
</comment>
<name>R7U7X8_CAPTE</name>
<keyword evidence="12" id="KW-1185">Reference proteome</keyword>
<organism evidence="10">
    <name type="scientific">Capitella teleta</name>
    <name type="common">Polychaete worm</name>
    <dbReference type="NCBI Taxonomy" id="283909"/>
    <lineage>
        <taxon>Eukaryota</taxon>
        <taxon>Metazoa</taxon>
        <taxon>Spiralia</taxon>
        <taxon>Lophotrochozoa</taxon>
        <taxon>Annelida</taxon>
        <taxon>Polychaeta</taxon>
        <taxon>Sedentaria</taxon>
        <taxon>Scolecida</taxon>
        <taxon>Capitellidae</taxon>
        <taxon>Capitella</taxon>
    </lineage>
</organism>
<keyword evidence="7 9" id="KW-0472">Membrane</keyword>
<dbReference type="EnsemblMetazoa" id="CapteT198039">
    <property type="protein sequence ID" value="CapteP198039"/>
    <property type="gene ID" value="CapteG198039"/>
</dbReference>
<keyword evidence="6" id="KW-0406">Ion transport</keyword>
<evidence type="ECO:0000256" key="1">
    <source>
        <dbReference type="ARBA" id="ARBA00004141"/>
    </source>
</evidence>
<dbReference type="GO" id="GO:1904669">
    <property type="term" value="P:ATP export"/>
    <property type="evidence" value="ECO:0007669"/>
    <property type="project" value="UniProtKB-ARBA"/>
</dbReference>
<dbReference type="HOGENOM" id="CLU_991252_0_0_1"/>
<evidence type="ECO:0000256" key="3">
    <source>
        <dbReference type="ARBA" id="ARBA00022448"/>
    </source>
</evidence>
<evidence type="ECO:0000256" key="4">
    <source>
        <dbReference type="ARBA" id="ARBA00022692"/>
    </source>
</evidence>
<feature type="transmembrane region" description="Helical" evidence="9">
    <location>
        <begin position="222"/>
        <end position="244"/>
    </location>
</feature>
<evidence type="ECO:0000256" key="9">
    <source>
        <dbReference type="SAM" id="Phobius"/>
    </source>
</evidence>
<sequence>MASEIEAEKRVKDAALFAKQDRFCSLNNYTQIGKVKVLDGGVCETKCGLHNMQRNLPITMTTVLCTRLLRHFLRFATPLTSVMIVLLVFGLKEFLHDYGFRCECRLTDDQRSVPAERVAIGSLYIAVPAVTLWIVGVIMSRTTWRCLVGCGKQPACEYCGRRTACFFQTLAKSALAPIAWLFFVFLDGSYLECVMAPVPKHCAMNSTAASTGGAATDDSDDIVLISQIIALSLVAGSLLLYMLVTMAMADALLEFQLRYLTESAAKLTDVVTGFSLCNPLI</sequence>
<evidence type="ECO:0000313" key="11">
    <source>
        <dbReference type="EnsemblMetazoa" id="CapteP198039"/>
    </source>
</evidence>